<comment type="caution">
    <text evidence="2">The sequence shown here is derived from an EMBL/GenBank/DDBJ whole genome shotgun (WGS) entry which is preliminary data.</text>
</comment>
<dbReference type="PANTHER" id="PTHR28142:SF1">
    <property type="entry name" value="MITOCHONDRIAL INNER MEMBRANE I-AAA PROTEASE SUPERCOMPLEX SUBUNIT MGR3-RELATED"/>
    <property type="match status" value="1"/>
</dbReference>
<dbReference type="GO" id="GO:0051787">
    <property type="term" value="F:misfolded protein binding"/>
    <property type="evidence" value="ECO:0007669"/>
    <property type="project" value="TreeGrafter"/>
</dbReference>
<dbReference type="AlphaFoldDB" id="A0AA43TVC2"/>
<proteinExistence type="predicted"/>
<dbReference type="EMBL" id="JAPUFD010000001">
    <property type="protein sequence ID" value="MDI1485552.1"/>
    <property type="molecule type" value="Genomic_DNA"/>
</dbReference>
<dbReference type="PANTHER" id="PTHR28142">
    <property type="entry name" value="MITOCHONDRIAL INNER MEMBRANE I-AAA PROTEASE SUPERCOMPLEX SUBUNIT MGR3-RELATED"/>
    <property type="match status" value="1"/>
</dbReference>
<reference evidence="2" key="1">
    <citation type="journal article" date="2023" name="Genome Biol. Evol.">
        <title>First Whole Genome Sequence and Flow Cytometry Genome Size Data for the Lichen-Forming Fungus Ramalina farinacea (Ascomycota).</title>
        <authorList>
            <person name="Llewellyn T."/>
            <person name="Mian S."/>
            <person name="Hill R."/>
            <person name="Leitch I.J."/>
            <person name="Gaya E."/>
        </authorList>
    </citation>
    <scope>NUCLEOTIDE SEQUENCE</scope>
    <source>
        <strain evidence="2">LIQ254RAFAR</strain>
    </source>
</reference>
<dbReference type="Pfam" id="PF13374">
    <property type="entry name" value="TPR_10"/>
    <property type="match status" value="1"/>
</dbReference>
<keyword evidence="3" id="KW-1185">Reference proteome</keyword>
<feature type="region of interest" description="Disordered" evidence="1">
    <location>
        <begin position="127"/>
        <end position="148"/>
    </location>
</feature>
<gene>
    <name evidence="2" type="ORF">OHK93_000690</name>
</gene>
<accession>A0AA43TVC2</accession>
<dbReference type="GO" id="GO:0031942">
    <property type="term" value="C:i-AAA complex"/>
    <property type="evidence" value="ECO:0007669"/>
    <property type="project" value="TreeGrafter"/>
</dbReference>
<dbReference type="GO" id="GO:0006515">
    <property type="term" value="P:protein quality control for misfolded or incompletely synthesized proteins"/>
    <property type="evidence" value="ECO:0007669"/>
    <property type="project" value="TreeGrafter"/>
</dbReference>
<dbReference type="InterPro" id="IPR011990">
    <property type="entry name" value="TPR-like_helical_dom_sf"/>
</dbReference>
<dbReference type="InterPro" id="IPR040201">
    <property type="entry name" value="Mrg3-like"/>
</dbReference>
<evidence type="ECO:0000313" key="3">
    <source>
        <dbReference type="Proteomes" id="UP001161017"/>
    </source>
</evidence>
<dbReference type="SUPFAM" id="SSF48452">
    <property type="entry name" value="TPR-like"/>
    <property type="match status" value="1"/>
</dbReference>
<dbReference type="CDD" id="cd24145">
    <property type="entry name" value="Mgr3-like"/>
    <property type="match status" value="1"/>
</dbReference>
<evidence type="ECO:0000313" key="2">
    <source>
        <dbReference type="EMBL" id="MDI1485552.1"/>
    </source>
</evidence>
<sequence length="373" mass="40868">MLIYVNYYYRNYILLPYHPYPEAVAQSLRKAVYYTNVEPNPKSALKYYKQALERAVTCGMDPFGDAVVGIRIQVASMLEQAGKRESAARVLEMVRNECLMAAEEAERGEGLGEGIVLKDTLKAAGASEEAVAGRKGDDGEEQETPAGRRRRLLQCAVKAGVKLGDLYSHEDIHDPAMAEERLVWAVTTLLKERQRRETEGVKEGEGEWFASGEEIGGALESLATHYFHNNLSYLAVPLYLQALTFLPQKSCHAVSLMNNLAVSLSLQNPPSNPGSPPASPTTYLADAQTWAHKALALANTIEPPERNEECDSGCCAAMISLGDFYQMAGNKEEAKRWWREGIPVCKAVGGETGDEGAKNGKRGLAQLEKGAVR</sequence>
<protein>
    <submittedName>
        <fullName evidence="2">Uncharacterized protein</fullName>
    </submittedName>
</protein>
<dbReference type="Gene3D" id="1.25.40.10">
    <property type="entry name" value="Tetratricopeptide repeat domain"/>
    <property type="match status" value="1"/>
</dbReference>
<organism evidence="2 3">
    <name type="scientific">Ramalina farinacea</name>
    <dbReference type="NCBI Taxonomy" id="258253"/>
    <lineage>
        <taxon>Eukaryota</taxon>
        <taxon>Fungi</taxon>
        <taxon>Dikarya</taxon>
        <taxon>Ascomycota</taxon>
        <taxon>Pezizomycotina</taxon>
        <taxon>Lecanoromycetes</taxon>
        <taxon>OSLEUM clade</taxon>
        <taxon>Lecanoromycetidae</taxon>
        <taxon>Lecanorales</taxon>
        <taxon>Lecanorineae</taxon>
        <taxon>Ramalinaceae</taxon>
        <taxon>Ramalina</taxon>
    </lineage>
</organism>
<dbReference type="Proteomes" id="UP001161017">
    <property type="component" value="Unassembled WGS sequence"/>
</dbReference>
<name>A0AA43TVC2_9LECA</name>
<feature type="region of interest" description="Disordered" evidence="1">
    <location>
        <begin position="350"/>
        <end position="373"/>
    </location>
</feature>
<evidence type="ECO:0000256" key="1">
    <source>
        <dbReference type="SAM" id="MobiDB-lite"/>
    </source>
</evidence>